<name>A0A8K0WLD2_9HYPO</name>
<organism evidence="2 3">
    <name type="scientific">Stachybotrys elegans</name>
    <dbReference type="NCBI Taxonomy" id="80388"/>
    <lineage>
        <taxon>Eukaryota</taxon>
        <taxon>Fungi</taxon>
        <taxon>Dikarya</taxon>
        <taxon>Ascomycota</taxon>
        <taxon>Pezizomycotina</taxon>
        <taxon>Sordariomycetes</taxon>
        <taxon>Hypocreomycetidae</taxon>
        <taxon>Hypocreales</taxon>
        <taxon>Stachybotryaceae</taxon>
        <taxon>Stachybotrys</taxon>
    </lineage>
</organism>
<reference evidence="2" key="1">
    <citation type="journal article" date="2021" name="Nat. Commun.">
        <title>Genetic determinants of endophytism in the Arabidopsis root mycobiome.</title>
        <authorList>
            <person name="Mesny F."/>
            <person name="Miyauchi S."/>
            <person name="Thiergart T."/>
            <person name="Pickel B."/>
            <person name="Atanasova L."/>
            <person name="Karlsson M."/>
            <person name="Huettel B."/>
            <person name="Barry K.W."/>
            <person name="Haridas S."/>
            <person name="Chen C."/>
            <person name="Bauer D."/>
            <person name="Andreopoulos W."/>
            <person name="Pangilinan J."/>
            <person name="LaButti K."/>
            <person name="Riley R."/>
            <person name="Lipzen A."/>
            <person name="Clum A."/>
            <person name="Drula E."/>
            <person name="Henrissat B."/>
            <person name="Kohler A."/>
            <person name="Grigoriev I.V."/>
            <person name="Martin F.M."/>
            <person name="Hacquard S."/>
        </authorList>
    </citation>
    <scope>NUCLEOTIDE SEQUENCE</scope>
    <source>
        <strain evidence="2">MPI-CAGE-CH-0235</strain>
    </source>
</reference>
<dbReference type="Proteomes" id="UP000813444">
    <property type="component" value="Unassembled WGS sequence"/>
</dbReference>
<comment type="caution">
    <text evidence="2">The sequence shown here is derived from an EMBL/GenBank/DDBJ whole genome shotgun (WGS) entry which is preliminary data.</text>
</comment>
<keyword evidence="3" id="KW-1185">Reference proteome</keyword>
<protein>
    <submittedName>
        <fullName evidence="2">Uncharacterized protein</fullName>
    </submittedName>
</protein>
<evidence type="ECO:0000256" key="1">
    <source>
        <dbReference type="SAM" id="MobiDB-lite"/>
    </source>
</evidence>
<gene>
    <name evidence="2" type="ORF">B0I35DRAFT_98680</name>
</gene>
<dbReference type="EMBL" id="JAGPNK010000015">
    <property type="protein sequence ID" value="KAH7308584.1"/>
    <property type="molecule type" value="Genomic_DNA"/>
</dbReference>
<feature type="region of interest" description="Disordered" evidence="1">
    <location>
        <begin position="1"/>
        <end position="31"/>
    </location>
</feature>
<dbReference type="OrthoDB" id="5153231at2759"/>
<dbReference type="AlphaFoldDB" id="A0A8K0WLD2"/>
<sequence length="413" mass="47057">MEENASLLPPRWGPANAHHHNPERRIDSRDESRPTWTVPILYNPPCIGPLCALCQFPIAPGGIVIGANGTCFMGQYDQLLCESPTCHHPRGFIRVCHTPCARLIEPGGWKVSSVTIHRHPVATNEQTRRRQWLRSSLATRLSKHRHGQLPHLPNEIWYDVADNLLQEYATVNVLALRGFPARYEVKLDNDIYTKFFEFEGTKYLSSLSSSPQDETASLDNHHQKQQYASLPTASSLADPAHARAGAYAYLYTAENYLGITDLIVSGSRNRPQTDRVPGTWWCEVEVMADNPTITVVSDGIKIRRISSQGKQWTIWSVLPLSRPRFHLFNPLDRQIPLRMDHLICNDELLTGYSALWDDNLITIQSHRAGEECAFYKEWSRGSWIFMPLDHDERLTEIWQRPGVSSLYKALAQE</sequence>
<evidence type="ECO:0000313" key="2">
    <source>
        <dbReference type="EMBL" id="KAH7308584.1"/>
    </source>
</evidence>
<proteinExistence type="predicted"/>
<accession>A0A8K0WLD2</accession>
<evidence type="ECO:0000313" key="3">
    <source>
        <dbReference type="Proteomes" id="UP000813444"/>
    </source>
</evidence>